<gene>
    <name evidence="7" type="ORF">UCREL1_7787</name>
</gene>
<keyword evidence="8" id="KW-1185">Reference proteome</keyword>
<dbReference type="PIRSF" id="PIRSF006060">
    <property type="entry name" value="AA_transporter"/>
    <property type="match status" value="1"/>
</dbReference>
<keyword evidence="3 6" id="KW-0812">Transmembrane</keyword>
<accession>M7SLH9</accession>
<dbReference type="AlphaFoldDB" id="M7SLH9"/>
<dbReference type="KEGG" id="ela:UCREL1_7787"/>
<reference evidence="8" key="1">
    <citation type="journal article" date="2013" name="Genome Announc.">
        <title>Draft genome sequence of the grapevine dieback fungus Eutypa lata UCR-EL1.</title>
        <authorList>
            <person name="Blanco-Ulate B."/>
            <person name="Rolshausen P.E."/>
            <person name="Cantu D."/>
        </authorList>
    </citation>
    <scope>NUCLEOTIDE SEQUENCE [LARGE SCALE GENOMIC DNA]</scope>
    <source>
        <strain evidence="8">UCR-EL1</strain>
    </source>
</reference>
<evidence type="ECO:0000256" key="3">
    <source>
        <dbReference type="ARBA" id="ARBA00022692"/>
    </source>
</evidence>
<protein>
    <submittedName>
        <fullName evidence="7">Putative amino acid protein</fullName>
    </submittedName>
</protein>
<dbReference type="PANTHER" id="PTHR45649">
    <property type="entry name" value="AMINO-ACID PERMEASE BAT1"/>
    <property type="match status" value="1"/>
</dbReference>
<comment type="subcellular location">
    <subcellularLocation>
        <location evidence="1">Membrane</location>
        <topology evidence="1">Multi-pass membrane protein</topology>
    </subcellularLocation>
</comment>
<sequence length="390" mass="42628">MKSSSHSGLAEVPSRTRADSPLLENARLESEMVFGNSTQQDAVDMSRLGKKQQFKRNFSFISTLGFISIYMATWEFVLVSLGLGLVNGGFGGLFWTFIATVTCYATIVASLAEMASMAPTSGGQYRSDSAVHISEEVSDASLTVPRVMWWSFLMNVTLGIIMLITMLFCMGSLEDALAAEVPYLQLFRNTGSTSMALALTIILLILISAGNITTLATTSREVFAFSRDRGFPFSAWLSRIDGTHLIPFNAVYATAFWSGVLCLINLGSTFAFETIVSLTLLALLSTYMLSIGCVLLKRLRGESLPSARWSLGRLGLPVNAFAFAYSGFALVFSCFPVGLPVDTSTANWAPAPTHTTVDHICVTYICVSYIYVAYIYVAYIYEAYICESYI</sequence>
<feature type="transmembrane region" description="Helical" evidence="6">
    <location>
        <begin position="92"/>
        <end position="112"/>
    </location>
</feature>
<dbReference type="HOGENOM" id="CLU_707947_0_0_1"/>
<dbReference type="OrthoDB" id="3257095at2759"/>
<keyword evidence="4 6" id="KW-1133">Transmembrane helix</keyword>
<dbReference type="EMBL" id="KB706905">
    <property type="protein sequence ID" value="EMR65238.1"/>
    <property type="molecule type" value="Genomic_DNA"/>
</dbReference>
<feature type="transmembrane region" description="Helical" evidence="6">
    <location>
        <begin position="152"/>
        <end position="173"/>
    </location>
</feature>
<dbReference type="Proteomes" id="UP000012174">
    <property type="component" value="Unassembled WGS sequence"/>
</dbReference>
<evidence type="ECO:0000313" key="7">
    <source>
        <dbReference type="EMBL" id="EMR65238.1"/>
    </source>
</evidence>
<feature type="transmembrane region" description="Helical" evidence="6">
    <location>
        <begin position="60"/>
        <end position="86"/>
    </location>
</feature>
<evidence type="ECO:0000256" key="4">
    <source>
        <dbReference type="ARBA" id="ARBA00022989"/>
    </source>
</evidence>
<feature type="transmembrane region" description="Helical" evidence="6">
    <location>
        <begin position="359"/>
        <end position="381"/>
    </location>
</feature>
<dbReference type="Gene3D" id="1.20.1740.10">
    <property type="entry name" value="Amino acid/polyamine transporter I"/>
    <property type="match status" value="1"/>
</dbReference>
<dbReference type="eggNOG" id="KOG1289">
    <property type="taxonomic scope" value="Eukaryota"/>
</dbReference>
<evidence type="ECO:0000256" key="6">
    <source>
        <dbReference type="SAM" id="Phobius"/>
    </source>
</evidence>
<evidence type="ECO:0000256" key="2">
    <source>
        <dbReference type="ARBA" id="ARBA00022448"/>
    </source>
</evidence>
<dbReference type="Pfam" id="PF13520">
    <property type="entry name" value="AA_permease_2"/>
    <property type="match status" value="1"/>
</dbReference>
<dbReference type="InterPro" id="IPR002293">
    <property type="entry name" value="AA/rel_permease1"/>
</dbReference>
<feature type="transmembrane region" description="Helical" evidence="6">
    <location>
        <begin position="246"/>
        <end position="268"/>
    </location>
</feature>
<proteinExistence type="predicted"/>
<dbReference type="PANTHER" id="PTHR45649:SF4">
    <property type="entry name" value="TRANSPORTER, PUTATIVE (EUROFUNG)-RELATED"/>
    <property type="match status" value="1"/>
</dbReference>
<name>M7SLH9_EUTLA</name>
<keyword evidence="5 6" id="KW-0472">Membrane</keyword>
<dbReference type="OMA" id="FMIMTIS"/>
<organism evidence="7 8">
    <name type="scientific">Eutypa lata (strain UCR-EL1)</name>
    <name type="common">Grapevine dieback disease fungus</name>
    <name type="synonym">Eutypa armeniacae</name>
    <dbReference type="NCBI Taxonomy" id="1287681"/>
    <lineage>
        <taxon>Eukaryota</taxon>
        <taxon>Fungi</taxon>
        <taxon>Dikarya</taxon>
        <taxon>Ascomycota</taxon>
        <taxon>Pezizomycotina</taxon>
        <taxon>Sordariomycetes</taxon>
        <taxon>Xylariomycetidae</taxon>
        <taxon>Xylariales</taxon>
        <taxon>Diatrypaceae</taxon>
        <taxon>Eutypa</taxon>
    </lineage>
</organism>
<evidence type="ECO:0000256" key="5">
    <source>
        <dbReference type="ARBA" id="ARBA00023136"/>
    </source>
</evidence>
<dbReference type="GO" id="GO:0016020">
    <property type="term" value="C:membrane"/>
    <property type="evidence" value="ECO:0007669"/>
    <property type="project" value="UniProtKB-SubCell"/>
</dbReference>
<feature type="transmembrane region" description="Helical" evidence="6">
    <location>
        <begin position="316"/>
        <end position="339"/>
    </location>
</feature>
<evidence type="ECO:0000256" key="1">
    <source>
        <dbReference type="ARBA" id="ARBA00004141"/>
    </source>
</evidence>
<keyword evidence="2" id="KW-0813">Transport</keyword>
<dbReference type="GO" id="GO:0022857">
    <property type="term" value="F:transmembrane transporter activity"/>
    <property type="evidence" value="ECO:0007669"/>
    <property type="project" value="InterPro"/>
</dbReference>
<feature type="transmembrane region" description="Helical" evidence="6">
    <location>
        <begin position="274"/>
        <end position="296"/>
    </location>
</feature>
<feature type="transmembrane region" description="Helical" evidence="6">
    <location>
        <begin position="193"/>
        <end position="217"/>
    </location>
</feature>
<evidence type="ECO:0000313" key="8">
    <source>
        <dbReference type="Proteomes" id="UP000012174"/>
    </source>
</evidence>